<comment type="catalytic activity">
    <reaction evidence="1">
        <text>L-aspartyl-tRNA(Asn) + L-glutamine + ATP + H2O = L-asparaginyl-tRNA(Asn) + L-glutamate + ADP + phosphate + 2 H(+)</text>
        <dbReference type="Rhea" id="RHEA:14513"/>
        <dbReference type="Rhea" id="RHEA-COMP:9674"/>
        <dbReference type="Rhea" id="RHEA-COMP:9677"/>
        <dbReference type="ChEBI" id="CHEBI:15377"/>
        <dbReference type="ChEBI" id="CHEBI:15378"/>
        <dbReference type="ChEBI" id="CHEBI:29985"/>
        <dbReference type="ChEBI" id="CHEBI:30616"/>
        <dbReference type="ChEBI" id="CHEBI:43474"/>
        <dbReference type="ChEBI" id="CHEBI:58359"/>
        <dbReference type="ChEBI" id="CHEBI:78515"/>
        <dbReference type="ChEBI" id="CHEBI:78516"/>
        <dbReference type="ChEBI" id="CHEBI:456216"/>
    </reaction>
</comment>
<keyword evidence="2" id="KW-0808">Transferase</keyword>
<gene>
    <name evidence="1" type="primary">gatC</name>
    <name evidence="2" type="ORF">COU47_02055</name>
</gene>
<dbReference type="GO" id="GO:0006412">
    <property type="term" value="P:translation"/>
    <property type="evidence" value="ECO:0007669"/>
    <property type="project" value="UniProtKB-UniRule"/>
</dbReference>
<dbReference type="AlphaFoldDB" id="A0A2H0TDQ3"/>
<proteinExistence type="inferred from homology"/>
<dbReference type="GO" id="GO:0050566">
    <property type="term" value="F:asparaginyl-tRNA synthase (glutamine-hydrolyzing) activity"/>
    <property type="evidence" value="ECO:0007669"/>
    <property type="project" value="RHEA"/>
</dbReference>
<dbReference type="GO" id="GO:0006450">
    <property type="term" value="P:regulation of translational fidelity"/>
    <property type="evidence" value="ECO:0007669"/>
    <property type="project" value="InterPro"/>
</dbReference>
<reference evidence="3" key="1">
    <citation type="submission" date="2017-09" db="EMBL/GenBank/DDBJ databases">
        <title>Depth-based differentiation of microbial function through sediment-hosted aquifers and enrichment of novel symbionts in the deep terrestrial subsurface.</title>
        <authorList>
            <person name="Probst A.J."/>
            <person name="Ladd B."/>
            <person name="Jarett J.K."/>
            <person name="Geller-Mcgrath D.E."/>
            <person name="Sieber C.M.K."/>
            <person name="Emerson J.B."/>
            <person name="Anantharaman K."/>
            <person name="Thomas B.C."/>
            <person name="Malmstrom R."/>
            <person name="Stieglmeier M."/>
            <person name="Klingl A."/>
            <person name="Woyke T."/>
            <person name="Ryan C.M."/>
            <person name="Banfield J.F."/>
        </authorList>
    </citation>
    <scope>NUCLEOTIDE SEQUENCE [LARGE SCALE GENOMIC DNA]</scope>
</reference>
<dbReference type="GO" id="GO:0016740">
    <property type="term" value="F:transferase activity"/>
    <property type="evidence" value="ECO:0007669"/>
    <property type="project" value="UniProtKB-KW"/>
</dbReference>
<keyword evidence="1" id="KW-0067">ATP-binding</keyword>
<dbReference type="GO" id="GO:0050567">
    <property type="term" value="F:glutaminyl-tRNA synthase (glutamine-hydrolyzing) activity"/>
    <property type="evidence" value="ECO:0007669"/>
    <property type="project" value="UniProtKB-UniRule"/>
</dbReference>
<dbReference type="HAMAP" id="MF_00122">
    <property type="entry name" value="GatC"/>
    <property type="match status" value="1"/>
</dbReference>
<sequence>MISAEEIEHLARLARIHINERDKNNLAHDLQAILEYVKTLQEADVGDETFTHFEHLTSSLRGDTKENTEDTELIKRLLAAAPMEEDGYIKVKNVLEK</sequence>
<dbReference type="EMBL" id="PFCO01000004">
    <property type="protein sequence ID" value="PIR69667.1"/>
    <property type="molecule type" value="Genomic_DNA"/>
</dbReference>
<dbReference type="NCBIfam" id="TIGR00135">
    <property type="entry name" value="gatC"/>
    <property type="match status" value="1"/>
</dbReference>
<comment type="caution">
    <text evidence="2">The sequence shown here is derived from an EMBL/GenBank/DDBJ whole genome shotgun (WGS) entry which is preliminary data.</text>
</comment>
<comment type="subunit">
    <text evidence="1">Heterotrimer of A, B and C subunits.</text>
</comment>
<dbReference type="GO" id="GO:0005524">
    <property type="term" value="F:ATP binding"/>
    <property type="evidence" value="ECO:0007669"/>
    <property type="project" value="UniProtKB-KW"/>
</dbReference>
<evidence type="ECO:0000313" key="2">
    <source>
        <dbReference type="EMBL" id="PIR69667.1"/>
    </source>
</evidence>
<dbReference type="Pfam" id="PF02686">
    <property type="entry name" value="GatC"/>
    <property type="match status" value="1"/>
</dbReference>
<dbReference type="EC" id="6.3.5.-" evidence="1"/>
<dbReference type="SUPFAM" id="SSF141000">
    <property type="entry name" value="Glu-tRNAGln amidotransferase C subunit"/>
    <property type="match status" value="1"/>
</dbReference>
<name>A0A2H0TDQ3_9BACT</name>
<comment type="function">
    <text evidence="1">Allows the formation of correctly charged Asn-tRNA(Asn) or Gln-tRNA(Gln) through the transamidation of misacylated Asp-tRNA(Asn) or Glu-tRNA(Gln) in organisms which lack either or both of asparaginyl-tRNA or glutaminyl-tRNA synthetases. The reaction takes place in the presence of glutamine and ATP through an activated phospho-Asp-tRNA(Asn) or phospho-Glu-tRNA(Gln).</text>
</comment>
<protein>
    <recommendedName>
        <fullName evidence="1">Aspartyl/glutamyl-tRNA(Asn/Gln) amidotransferase subunit C</fullName>
        <shortName evidence="1">Asp/Glu-ADT subunit C</shortName>
        <ecNumber evidence="1">6.3.5.-</ecNumber>
    </recommendedName>
</protein>
<keyword evidence="1" id="KW-0547">Nucleotide-binding</keyword>
<accession>A0A2H0TDQ3</accession>
<comment type="catalytic activity">
    <reaction evidence="1">
        <text>L-glutamyl-tRNA(Gln) + L-glutamine + ATP + H2O = L-glutaminyl-tRNA(Gln) + L-glutamate + ADP + phosphate + H(+)</text>
        <dbReference type="Rhea" id="RHEA:17521"/>
        <dbReference type="Rhea" id="RHEA-COMP:9681"/>
        <dbReference type="Rhea" id="RHEA-COMP:9684"/>
        <dbReference type="ChEBI" id="CHEBI:15377"/>
        <dbReference type="ChEBI" id="CHEBI:15378"/>
        <dbReference type="ChEBI" id="CHEBI:29985"/>
        <dbReference type="ChEBI" id="CHEBI:30616"/>
        <dbReference type="ChEBI" id="CHEBI:43474"/>
        <dbReference type="ChEBI" id="CHEBI:58359"/>
        <dbReference type="ChEBI" id="CHEBI:78520"/>
        <dbReference type="ChEBI" id="CHEBI:78521"/>
        <dbReference type="ChEBI" id="CHEBI:456216"/>
    </reaction>
</comment>
<dbReference type="InterPro" id="IPR036113">
    <property type="entry name" value="Asp/Glu-ADT_sf_sub_c"/>
</dbReference>
<dbReference type="Proteomes" id="UP000231503">
    <property type="component" value="Unassembled WGS sequence"/>
</dbReference>
<evidence type="ECO:0000313" key="3">
    <source>
        <dbReference type="Proteomes" id="UP000231503"/>
    </source>
</evidence>
<evidence type="ECO:0000256" key="1">
    <source>
        <dbReference type="HAMAP-Rule" id="MF_00122"/>
    </source>
</evidence>
<keyword evidence="1" id="KW-0648">Protein biosynthesis</keyword>
<keyword evidence="1" id="KW-0436">Ligase</keyword>
<dbReference type="Gene3D" id="1.10.20.60">
    <property type="entry name" value="Glu-tRNAGln amidotransferase C subunit, N-terminal domain"/>
    <property type="match status" value="1"/>
</dbReference>
<dbReference type="InterPro" id="IPR003837">
    <property type="entry name" value="GatC"/>
</dbReference>
<organism evidence="2 3">
    <name type="scientific">Candidatus Niyogibacteria bacterium CG10_big_fil_rev_8_21_14_0_10_46_36</name>
    <dbReference type="NCBI Taxonomy" id="1974726"/>
    <lineage>
        <taxon>Bacteria</taxon>
        <taxon>Candidatus Niyogiibacteriota</taxon>
    </lineage>
</organism>
<comment type="similarity">
    <text evidence="1">Belongs to the GatC family.</text>
</comment>